<keyword evidence="2 3" id="KW-0342">GTP-binding</keyword>
<protein>
    <submittedName>
        <fullName evidence="6">Small COPII coat GTPase Sar1p</fullName>
    </submittedName>
</protein>
<dbReference type="InterPro" id="IPR005225">
    <property type="entry name" value="Small_GTP-bd"/>
</dbReference>
<dbReference type="GO" id="GO:0003924">
    <property type="term" value="F:GTPase activity"/>
    <property type="evidence" value="ECO:0007669"/>
    <property type="project" value="InterPro"/>
</dbReference>
<keyword evidence="4" id="KW-0479">Metal-binding</keyword>
<dbReference type="InterPro" id="IPR006689">
    <property type="entry name" value="Small_GTPase_ARF/SAR"/>
</dbReference>
<evidence type="ECO:0000256" key="5">
    <source>
        <dbReference type="RuleBase" id="RU003925"/>
    </source>
</evidence>
<organism evidence="6 7">
    <name type="scientific">[Candida] railenensis</name>
    <dbReference type="NCBI Taxonomy" id="45579"/>
    <lineage>
        <taxon>Eukaryota</taxon>
        <taxon>Fungi</taxon>
        <taxon>Dikarya</taxon>
        <taxon>Ascomycota</taxon>
        <taxon>Saccharomycotina</taxon>
        <taxon>Pichiomycetes</taxon>
        <taxon>Debaryomycetaceae</taxon>
        <taxon>Kurtzmaniella</taxon>
    </lineage>
</organism>
<evidence type="ECO:0000256" key="4">
    <source>
        <dbReference type="PIRSR" id="PIRSR606689-2"/>
    </source>
</evidence>
<dbReference type="NCBIfam" id="TIGR00231">
    <property type="entry name" value="small_GTP"/>
    <property type="match status" value="1"/>
</dbReference>
<dbReference type="GO" id="GO:0046872">
    <property type="term" value="F:metal ion binding"/>
    <property type="evidence" value="ECO:0007669"/>
    <property type="project" value="UniProtKB-KW"/>
</dbReference>
<feature type="binding site" evidence="3">
    <location>
        <begin position="23"/>
        <end position="30"/>
    </location>
    <ligand>
        <name>GTP</name>
        <dbReference type="ChEBI" id="CHEBI:37565"/>
    </ligand>
</feature>
<feature type="binding site" evidence="4">
    <location>
        <position position="47"/>
    </location>
    <ligand>
        <name>Mg(2+)</name>
        <dbReference type="ChEBI" id="CHEBI:18420"/>
    </ligand>
</feature>
<dbReference type="SMART" id="SM00178">
    <property type="entry name" value="SAR"/>
    <property type="match status" value="1"/>
</dbReference>
<comment type="caution">
    <text evidence="6">The sequence shown here is derived from an EMBL/GenBank/DDBJ whole genome shotgun (WGS) entry which is preliminary data.</text>
</comment>
<keyword evidence="1 3" id="KW-0547">Nucleotide-binding</keyword>
<evidence type="ECO:0000256" key="3">
    <source>
        <dbReference type="PIRSR" id="PIRSR606689-1"/>
    </source>
</evidence>
<feature type="binding site" evidence="4">
    <location>
        <position position="30"/>
    </location>
    <ligand>
        <name>Mg(2+)</name>
        <dbReference type="ChEBI" id="CHEBI:18420"/>
    </ligand>
</feature>
<gene>
    <name evidence="6" type="ORF">CLIB1423_02S00804</name>
</gene>
<dbReference type="SMART" id="SM00177">
    <property type="entry name" value="ARF"/>
    <property type="match status" value="1"/>
</dbReference>
<dbReference type="InterPro" id="IPR027417">
    <property type="entry name" value="P-loop_NTPase"/>
</dbReference>
<dbReference type="PROSITE" id="PS51417">
    <property type="entry name" value="ARF"/>
    <property type="match status" value="1"/>
</dbReference>
<dbReference type="PRINTS" id="PR00328">
    <property type="entry name" value="SAR1GTPBP"/>
</dbReference>
<dbReference type="Gene3D" id="3.40.50.300">
    <property type="entry name" value="P-loop containing nucleotide triphosphate hydrolases"/>
    <property type="match status" value="1"/>
</dbReference>
<feature type="binding site" evidence="3">
    <location>
        <position position="69"/>
    </location>
    <ligand>
        <name>GTP</name>
        <dbReference type="ChEBI" id="CHEBI:37565"/>
    </ligand>
</feature>
<dbReference type="Pfam" id="PF00025">
    <property type="entry name" value="Arf"/>
    <property type="match status" value="1"/>
</dbReference>
<evidence type="ECO:0000313" key="7">
    <source>
        <dbReference type="Proteomes" id="UP000837801"/>
    </source>
</evidence>
<comment type="similarity">
    <text evidence="5">Belongs to the small GTPase superfamily. Arf family.</text>
</comment>
<name>A0A9P0QK38_9ASCO</name>
<dbReference type="Proteomes" id="UP000837801">
    <property type="component" value="Unassembled WGS sequence"/>
</dbReference>
<accession>A0A9P0QK38</accession>
<dbReference type="OrthoDB" id="2011769at2759"/>
<dbReference type="EMBL" id="CAKXYY010000002">
    <property type="protein sequence ID" value="CAH2350601.1"/>
    <property type="molecule type" value="Genomic_DNA"/>
</dbReference>
<keyword evidence="7" id="KW-1185">Reference proteome</keyword>
<dbReference type="SUPFAM" id="SSF52540">
    <property type="entry name" value="P-loop containing nucleoside triphosphate hydrolases"/>
    <property type="match status" value="1"/>
</dbReference>
<reference evidence="6" key="1">
    <citation type="submission" date="2022-03" db="EMBL/GenBank/DDBJ databases">
        <authorList>
            <person name="Legras J.-L."/>
            <person name="Devillers H."/>
            <person name="Grondin C."/>
        </authorList>
    </citation>
    <scope>NUCLEOTIDE SEQUENCE</scope>
    <source>
        <strain evidence="6">CLIB 1423</strain>
    </source>
</reference>
<evidence type="ECO:0000256" key="1">
    <source>
        <dbReference type="ARBA" id="ARBA00022741"/>
    </source>
</evidence>
<sequence>MGLLTIIKKQKEKDHEIRILMLGLDNAGKTTIVTSVLGLPISKVSPTMGFEIKTVNHGGYNLNIWDIGGQTTLRGFWGNYFDKTDVVLWVIDCLSMERLDESFAELRQKVIEQDRLVGLKLLILINKVDLYEGGISELVLQITAILQLNEYVPDRSSWEIFPVSGKSGFGIEKVLDWIVENERNE</sequence>
<dbReference type="GO" id="GO:0005525">
    <property type="term" value="F:GTP binding"/>
    <property type="evidence" value="ECO:0007669"/>
    <property type="project" value="UniProtKB-KW"/>
</dbReference>
<proteinExistence type="inferred from homology"/>
<dbReference type="AlphaFoldDB" id="A0A9P0QK38"/>
<dbReference type="InterPro" id="IPR044612">
    <property type="entry name" value="ARL2/3"/>
</dbReference>
<evidence type="ECO:0000313" key="6">
    <source>
        <dbReference type="EMBL" id="CAH2350601.1"/>
    </source>
</evidence>
<dbReference type="PANTHER" id="PTHR45697">
    <property type="entry name" value="ADP-RIBOSYLATION FACTOR-LIKE PROTEIN 2-RELATED"/>
    <property type="match status" value="1"/>
</dbReference>
<keyword evidence="4" id="KW-0460">Magnesium</keyword>
<feature type="binding site" evidence="3">
    <location>
        <begin position="126"/>
        <end position="129"/>
    </location>
    <ligand>
        <name>GTP</name>
        <dbReference type="ChEBI" id="CHEBI:37565"/>
    </ligand>
</feature>
<evidence type="ECO:0000256" key="2">
    <source>
        <dbReference type="ARBA" id="ARBA00023134"/>
    </source>
</evidence>